<keyword evidence="2" id="KW-0732">Signal</keyword>
<organism evidence="6 7">
    <name type="scientific">Halopseudomonas phragmitis</name>
    <dbReference type="NCBI Taxonomy" id="1931241"/>
    <lineage>
        <taxon>Bacteria</taxon>
        <taxon>Pseudomonadati</taxon>
        <taxon>Pseudomonadota</taxon>
        <taxon>Gammaproteobacteria</taxon>
        <taxon>Pseudomonadales</taxon>
        <taxon>Pseudomonadaceae</taxon>
        <taxon>Halopseudomonas</taxon>
    </lineage>
</organism>
<dbReference type="SMART" id="SM00283">
    <property type="entry name" value="MA"/>
    <property type="match status" value="1"/>
</dbReference>
<gene>
    <name evidence="6" type="ORF">BVH74_01830</name>
</gene>
<dbReference type="GO" id="GO:0007165">
    <property type="term" value="P:signal transduction"/>
    <property type="evidence" value="ECO:0007669"/>
    <property type="project" value="UniProtKB-KW"/>
</dbReference>
<sequence>MRWLKPDSPHHLPLHDWQQSLLAGDWERALVLESGRMPTALREQLQRLPAVDNQPGMHALLERLEALNRHTLQAIDQVEGSLAEISARSGEQLTFLNQTRGFLGDSSHSAEQLRTEMDLELQATQGFFSQQFAELVEAIEARSQGSHGVIDAIDNIGRTVQLLSINAAIEAAHAGESGRGFAVVAQEIRELALRTQDNVQKAYEQIDLSPLAGQLEEMLKTAETQLAMLGQRVSESLQTLHGLLDRMAEHLGQIETNNRVIAAGVTIGEAGDQHLRSRTNWSLDLLHDLQDIQRSDGAQNMQRLLNEEKLQLQHDYDRLADIRQRGEVRIAIEPHFKGLSFRTAPGAALVGLDADLARAFANWLGVKCQFVEYPWDRCLQLLEAGPQRREREADLVWSALPPMPEYQQVAFSNPYVFLPYILAKRAGDIRIRGIDDLQDKVLGCINDPAALETLAARGLRWQANRQQAGGRIALANLLAYNDQSQIHDCLADGVVDAFAVDLPIYHWACHGPDSPWRGKLEILPGNLSPQLWFYSAAVANQPGSTSLLKAINQFIDEFRPSASYRELITRWLGHGYDDPNWHFSPGVQSLSTLEDSL</sequence>
<accession>A0A1V0B0W0</accession>
<dbReference type="PANTHER" id="PTHR35936">
    <property type="entry name" value="MEMBRANE-BOUND LYTIC MUREIN TRANSGLYCOSYLASE F"/>
    <property type="match status" value="1"/>
</dbReference>
<feature type="domain" description="Methyl-accepting transducer" evidence="5">
    <location>
        <begin position="73"/>
        <end position="206"/>
    </location>
</feature>
<dbReference type="RefSeq" id="WP_080048434.1">
    <property type="nucleotide sequence ID" value="NZ_CP020100.1"/>
</dbReference>
<evidence type="ECO:0000259" key="5">
    <source>
        <dbReference type="PROSITE" id="PS50111"/>
    </source>
</evidence>
<dbReference type="EMBL" id="CP020100">
    <property type="protein sequence ID" value="AQZ93576.1"/>
    <property type="molecule type" value="Genomic_DNA"/>
</dbReference>
<evidence type="ECO:0000256" key="1">
    <source>
        <dbReference type="ARBA" id="ARBA00010333"/>
    </source>
</evidence>
<evidence type="ECO:0000256" key="3">
    <source>
        <dbReference type="ARBA" id="ARBA00023224"/>
    </source>
</evidence>
<dbReference type="GO" id="GO:0006935">
    <property type="term" value="P:chemotaxis"/>
    <property type="evidence" value="ECO:0007669"/>
    <property type="project" value="InterPro"/>
</dbReference>
<reference evidence="6 7" key="1">
    <citation type="submission" date="2017-03" db="EMBL/GenBank/DDBJ databases">
        <title>Complete genome sequence of the novel DNRA strain Pseudomonas sp. S-6-2 isolated from Chinese polluted river sediment. Journal of Biotechnology.</title>
        <authorList>
            <person name="Li J."/>
            <person name="Xiang F."/>
            <person name="Wang L."/>
            <person name="Xi L."/>
            <person name="Liu J."/>
        </authorList>
    </citation>
    <scope>NUCLEOTIDE SEQUENCE [LARGE SCALE GENOMIC DNA]</scope>
    <source>
        <strain evidence="6 7">S-6-2</strain>
    </source>
</reference>
<dbReference type="SUPFAM" id="SSF58104">
    <property type="entry name" value="Methyl-accepting chemotaxis protein (MCP) signaling domain"/>
    <property type="match status" value="1"/>
</dbReference>
<comment type="similarity">
    <text evidence="1">Belongs to the bacterial solute-binding protein 3 family.</text>
</comment>
<dbReference type="KEGG" id="ppha:BVH74_01830"/>
<dbReference type="CDD" id="cd13530">
    <property type="entry name" value="PBP2_peptides_like"/>
    <property type="match status" value="1"/>
</dbReference>
<dbReference type="PRINTS" id="PR00260">
    <property type="entry name" value="CHEMTRNSDUCR"/>
</dbReference>
<name>A0A1V0B0W0_9GAMM</name>
<dbReference type="InterPro" id="IPR004089">
    <property type="entry name" value="MCPsignal_dom"/>
</dbReference>
<dbReference type="Proteomes" id="UP000243488">
    <property type="component" value="Chromosome"/>
</dbReference>
<keyword evidence="3 4" id="KW-0807">Transducer</keyword>
<dbReference type="PROSITE" id="PS50111">
    <property type="entry name" value="CHEMOTAXIS_TRANSDUC_2"/>
    <property type="match status" value="1"/>
</dbReference>
<dbReference type="Gene3D" id="1.10.287.950">
    <property type="entry name" value="Methyl-accepting chemotaxis protein"/>
    <property type="match status" value="1"/>
</dbReference>
<dbReference type="STRING" id="1931241.BVH74_01830"/>
<dbReference type="SUPFAM" id="SSF53850">
    <property type="entry name" value="Periplasmic binding protein-like II"/>
    <property type="match status" value="1"/>
</dbReference>
<dbReference type="InterPro" id="IPR004090">
    <property type="entry name" value="Chemotax_Me-accpt_rcpt"/>
</dbReference>
<dbReference type="PANTHER" id="PTHR35936:SF17">
    <property type="entry name" value="ARGININE-BINDING EXTRACELLULAR PROTEIN ARTP"/>
    <property type="match status" value="1"/>
</dbReference>
<dbReference type="SMART" id="SM00062">
    <property type="entry name" value="PBPb"/>
    <property type="match status" value="1"/>
</dbReference>
<dbReference type="AlphaFoldDB" id="A0A1V0B0W0"/>
<evidence type="ECO:0000256" key="2">
    <source>
        <dbReference type="ARBA" id="ARBA00022729"/>
    </source>
</evidence>
<dbReference type="Pfam" id="PF00015">
    <property type="entry name" value="MCPsignal"/>
    <property type="match status" value="1"/>
</dbReference>
<evidence type="ECO:0000313" key="6">
    <source>
        <dbReference type="EMBL" id="AQZ93576.1"/>
    </source>
</evidence>
<evidence type="ECO:0000256" key="4">
    <source>
        <dbReference type="PROSITE-ProRule" id="PRU00284"/>
    </source>
</evidence>
<dbReference type="Gene3D" id="3.40.190.10">
    <property type="entry name" value="Periplasmic binding protein-like II"/>
    <property type="match status" value="2"/>
</dbReference>
<protein>
    <recommendedName>
        <fullName evidence="5">Methyl-accepting transducer domain-containing protein</fullName>
    </recommendedName>
</protein>
<dbReference type="InterPro" id="IPR001638">
    <property type="entry name" value="Solute-binding_3/MltF_N"/>
</dbReference>
<dbReference type="GO" id="GO:0016020">
    <property type="term" value="C:membrane"/>
    <property type="evidence" value="ECO:0007669"/>
    <property type="project" value="InterPro"/>
</dbReference>
<dbReference type="GO" id="GO:0004888">
    <property type="term" value="F:transmembrane signaling receptor activity"/>
    <property type="evidence" value="ECO:0007669"/>
    <property type="project" value="InterPro"/>
</dbReference>
<keyword evidence="7" id="KW-1185">Reference proteome</keyword>
<dbReference type="Pfam" id="PF00497">
    <property type="entry name" value="SBP_bac_3"/>
    <property type="match status" value="1"/>
</dbReference>
<proteinExistence type="inferred from homology"/>
<evidence type="ECO:0000313" key="7">
    <source>
        <dbReference type="Proteomes" id="UP000243488"/>
    </source>
</evidence>